<protein>
    <submittedName>
        <fullName evidence="2">Uncharacterized protein</fullName>
    </submittedName>
</protein>
<feature type="transmembrane region" description="Helical" evidence="1">
    <location>
        <begin position="20"/>
        <end position="38"/>
    </location>
</feature>
<dbReference type="RefSeq" id="WP_315733226.1">
    <property type="nucleotide sequence ID" value="NZ_JAVYII010000005.1"/>
</dbReference>
<keyword evidence="1" id="KW-0812">Transmembrane</keyword>
<comment type="caution">
    <text evidence="2">The sequence shown here is derived from an EMBL/GenBank/DDBJ whole genome shotgun (WGS) entry which is preliminary data.</text>
</comment>
<accession>A0ABU3PY83</accession>
<sequence length="50" mass="5449">MNDQPTASQHHAAPRTDYRARIAVVWTVVLAPLAYGVFHAVKAATQLFTG</sequence>
<dbReference type="EMBL" id="JAVYII010000005">
    <property type="protein sequence ID" value="MDT9593730.1"/>
    <property type="molecule type" value="Genomic_DNA"/>
</dbReference>
<evidence type="ECO:0000313" key="2">
    <source>
        <dbReference type="EMBL" id="MDT9593730.1"/>
    </source>
</evidence>
<evidence type="ECO:0000313" key="3">
    <source>
        <dbReference type="Proteomes" id="UP001268542"/>
    </source>
</evidence>
<dbReference type="Proteomes" id="UP001268542">
    <property type="component" value="Unassembled WGS sequence"/>
</dbReference>
<keyword evidence="1" id="KW-1133">Transmembrane helix</keyword>
<name>A0ABU3PY83_9ACTN</name>
<organism evidence="2 3">
    <name type="scientific">Nocardioides imazamoxiresistens</name>
    <dbReference type="NCBI Taxonomy" id="3231893"/>
    <lineage>
        <taxon>Bacteria</taxon>
        <taxon>Bacillati</taxon>
        <taxon>Actinomycetota</taxon>
        <taxon>Actinomycetes</taxon>
        <taxon>Propionibacteriales</taxon>
        <taxon>Nocardioidaceae</taxon>
        <taxon>Nocardioides</taxon>
    </lineage>
</organism>
<reference evidence="2 3" key="1">
    <citation type="submission" date="2023-08" db="EMBL/GenBank/DDBJ databases">
        <title>Nocardioides seae sp. nov., a bacterium isolated from a soil.</title>
        <authorList>
            <person name="Wang X."/>
        </authorList>
    </citation>
    <scope>NUCLEOTIDE SEQUENCE [LARGE SCALE GENOMIC DNA]</scope>
    <source>
        <strain evidence="2 3">YZH12</strain>
    </source>
</reference>
<keyword evidence="1" id="KW-0472">Membrane</keyword>
<gene>
    <name evidence="2" type="ORF">RDV89_11670</name>
</gene>
<keyword evidence="3" id="KW-1185">Reference proteome</keyword>
<proteinExistence type="predicted"/>
<evidence type="ECO:0000256" key="1">
    <source>
        <dbReference type="SAM" id="Phobius"/>
    </source>
</evidence>